<dbReference type="InterPro" id="IPR001034">
    <property type="entry name" value="DeoR_HTH"/>
</dbReference>
<dbReference type="Pfam" id="PF00455">
    <property type="entry name" value="DeoRC"/>
    <property type="match status" value="1"/>
</dbReference>
<organism evidence="4 5">
    <name type="scientific">Microbacterium oxydans</name>
    <dbReference type="NCBI Taxonomy" id="82380"/>
    <lineage>
        <taxon>Bacteria</taxon>
        <taxon>Bacillati</taxon>
        <taxon>Actinomycetota</taxon>
        <taxon>Actinomycetes</taxon>
        <taxon>Micrococcales</taxon>
        <taxon>Microbacteriaceae</taxon>
        <taxon>Microbacterium</taxon>
    </lineage>
</organism>
<evidence type="ECO:0000256" key="1">
    <source>
        <dbReference type="ARBA" id="ARBA00023015"/>
    </source>
</evidence>
<dbReference type="InterPro" id="IPR037171">
    <property type="entry name" value="NagB/RpiA_transferase-like"/>
</dbReference>
<dbReference type="SUPFAM" id="SSF46785">
    <property type="entry name" value="Winged helix' DNA-binding domain"/>
    <property type="match status" value="1"/>
</dbReference>
<dbReference type="OrthoDB" id="7688673at2"/>
<proteinExistence type="predicted"/>
<dbReference type="InterPro" id="IPR014036">
    <property type="entry name" value="DeoR-like_C"/>
</dbReference>
<protein>
    <submittedName>
        <fullName evidence="4">Glycerol-3-phosphate regulon repressor</fullName>
    </submittedName>
</protein>
<evidence type="ECO:0000313" key="4">
    <source>
        <dbReference type="EMBL" id="KJL22184.1"/>
    </source>
</evidence>
<dbReference type="SMART" id="SM00420">
    <property type="entry name" value="HTH_DEOR"/>
    <property type="match status" value="1"/>
</dbReference>
<dbReference type="AlphaFoldDB" id="A0A0F0KP28"/>
<dbReference type="EMBL" id="JYIV01000026">
    <property type="protein sequence ID" value="KJL22184.1"/>
    <property type="molecule type" value="Genomic_DNA"/>
</dbReference>
<dbReference type="PRINTS" id="PR00037">
    <property type="entry name" value="HTHLACR"/>
</dbReference>
<name>A0A0F0KP28_9MICO</name>
<dbReference type="PANTHER" id="PTHR30363:SF44">
    <property type="entry name" value="AGA OPERON TRANSCRIPTIONAL REPRESSOR-RELATED"/>
    <property type="match status" value="1"/>
</dbReference>
<evidence type="ECO:0000256" key="2">
    <source>
        <dbReference type="ARBA" id="ARBA00023163"/>
    </source>
</evidence>
<dbReference type="InterPro" id="IPR036388">
    <property type="entry name" value="WH-like_DNA-bd_sf"/>
</dbReference>
<dbReference type="Gene3D" id="1.10.10.10">
    <property type="entry name" value="Winged helix-like DNA-binding domain superfamily/Winged helix DNA-binding domain"/>
    <property type="match status" value="1"/>
</dbReference>
<dbReference type="RefSeq" id="WP_045263930.1">
    <property type="nucleotide sequence ID" value="NZ_JYIV01000026.1"/>
</dbReference>
<dbReference type="InterPro" id="IPR036390">
    <property type="entry name" value="WH_DNA-bd_sf"/>
</dbReference>
<dbReference type="Proteomes" id="UP000033725">
    <property type="component" value="Unassembled WGS sequence"/>
</dbReference>
<evidence type="ECO:0000259" key="3">
    <source>
        <dbReference type="PROSITE" id="PS51000"/>
    </source>
</evidence>
<dbReference type="Gene3D" id="3.40.50.1360">
    <property type="match status" value="1"/>
</dbReference>
<feature type="domain" description="HTH deoR-type" evidence="3">
    <location>
        <begin position="10"/>
        <end position="65"/>
    </location>
</feature>
<dbReference type="GO" id="GO:0003700">
    <property type="term" value="F:DNA-binding transcription factor activity"/>
    <property type="evidence" value="ECO:0007669"/>
    <property type="project" value="InterPro"/>
</dbReference>
<keyword evidence="1" id="KW-0805">Transcription regulation</keyword>
<reference evidence="4 5" key="1">
    <citation type="submission" date="2015-02" db="EMBL/GenBank/DDBJ databases">
        <title>Draft genome sequences of ten Microbacterium spp. with emphasis on heavy metal contaminated environments.</title>
        <authorList>
            <person name="Corretto E."/>
        </authorList>
    </citation>
    <scope>NUCLEOTIDE SEQUENCE [LARGE SCALE GENOMIC DNA]</scope>
    <source>
        <strain evidence="4 5">BEL163</strain>
    </source>
</reference>
<sequence length="265" mass="28532">MPEWSQTVPATVRREQIVSIIERQGFARVQELSRTLSVSEVTVRSDLDLLAEENVIQRVHGGAISGIKSTAHSPDYERALTRAVTEKRRIGNAAAALVESEMAILLDAGTTTLAIARALRAREDLRGVVVFTNSLTIALELGVAEPHHITVVVTGGTVNYKQRSLIDPMGDMFIGSVHSDLSFIGCNGVSEHGFTNSSLPEVTMKRRYLDSAARAIVVADSSKIGKSQVIQVAPLARVDMLITGVEAPPTELEALREAGLAIELV</sequence>
<gene>
    <name evidence="4" type="primary">glpR_2</name>
    <name evidence="4" type="ORF">RN51_02064</name>
</gene>
<dbReference type="InterPro" id="IPR050313">
    <property type="entry name" value="Carb_Metab_HTH_regulators"/>
</dbReference>
<dbReference type="PATRIC" id="fig|82380.10.peg.2075"/>
<dbReference type="Pfam" id="PF08220">
    <property type="entry name" value="HTH_DeoR"/>
    <property type="match status" value="1"/>
</dbReference>
<dbReference type="SMART" id="SM01134">
    <property type="entry name" value="DeoRC"/>
    <property type="match status" value="1"/>
</dbReference>
<accession>A0A0F0KP28</accession>
<dbReference type="PROSITE" id="PS51000">
    <property type="entry name" value="HTH_DEOR_2"/>
    <property type="match status" value="1"/>
</dbReference>
<evidence type="ECO:0000313" key="5">
    <source>
        <dbReference type="Proteomes" id="UP000033725"/>
    </source>
</evidence>
<keyword evidence="2" id="KW-0804">Transcription</keyword>
<comment type="caution">
    <text evidence="4">The sequence shown here is derived from an EMBL/GenBank/DDBJ whole genome shotgun (WGS) entry which is preliminary data.</text>
</comment>
<dbReference type="SUPFAM" id="SSF100950">
    <property type="entry name" value="NagB/RpiA/CoA transferase-like"/>
    <property type="match status" value="1"/>
</dbReference>
<dbReference type="PANTHER" id="PTHR30363">
    <property type="entry name" value="HTH-TYPE TRANSCRIPTIONAL REGULATOR SRLR-RELATED"/>
    <property type="match status" value="1"/>
</dbReference>